<protein>
    <submittedName>
        <fullName evidence="3">Hydrolase protein</fullName>
        <ecNumber evidence="3">3.1.4.4</ecNumber>
    </submittedName>
</protein>
<keyword evidence="3" id="KW-0378">Hydrolase</keyword>
<dbReference type="EC" id="3.1.4.4" evidence="3"/>
<dbReference type="Pfam" id="PF13091">
    <property type="entry name" value="PLDc_2"/>
    <property type="match status" value="2"/>
</dbReference>
<dbReference type="InterPro" id="IPR001736">
    <property type="entry name" value="PLipase_D/transphosphatidylase"/>
</dbReference>
<keyword evidence="1" id="KW-0472">Membrane</keyword>
<feature type="domain" description="PLD phosphodiesterase" evidence="2">
    <location>
        <begin position="381"/>
        <end position="408"/>
    </location>
</feature>
<dbReference type="PANTHER" id="PTHR21248">
    <property type="entry name" value="CARDIOLIPIN SYNTHASE"/>
    <property type="match status" value="1"/>
</dbReference>
<reference evidence="3 4" key="2">
    <citation type="journal article" date="2013" name="PLoS ONE">
        <title>INDIGO - INtegrated Data Warehouse of MIcrobial GenOmes with Examples from the Red Sea Extremophiles.</title>
        <authorList>
            <person name="Alam I."/>
            <person name="Antunes A."/>
            <person name="Kamau A.A."/>
            <person name="Ba Alawi W."/>
            <person name="Kalkatawi M."/>
            <person name="Stingl U."/>
            <person name="Bajic V.B."/>
        </authorList>
    </citation>
    <scope>NUCLEOTIDE SEQUENCE [LARGE SCALE GENOMIC DNA]</scope>
    <source>
        <strain evidence="3 4">SSD-17B</strain>
    </source>
</reference>
<organism evidence="3 4">
    <name type="scientific">Haloplasma contractile SSD-17B</name>
    <dbReference type="NCBI Taxonomy" id="1033810"/>
    <lineage>
        <taxon>Bacteria</taxon>
        <taxon>Bacillati</taxon>
        <taxon>Mycoplasmatota</taxon>
        <taxon>Mollicutes</taxon>
        <taxon>Haloplasmatales</taxon>
        <taxon>Haloplasmataceae</taxon>
        <taxon>Haloplasma</taxon>
    </lineage>
</organism>
<dbReference type="InterPro" id="IPR025202">
    <property type="entry name" value="PLD-like_dom"/>
</dbReference>
<dbReference type="PANTHER" id="PTHR21248:SF12">
    <property type="entry name" value="CARDIOLIPIN SYNTHASE C"/>
    <property type="match status" value="1"/>
</dbReference>
<dbReference type="SUPFAM" id="SSF56024">
    <property type="entry name" value="Phospholipase D/nuclease"/>
    <property type="match status" value="2"/>
</dbReference>
<gene>
    <name evidence="3" type="primary">ymdC</name>
    <name evidence="3" type="ORF">HLPCO_001842</name>
</gene>
<evidence type="ECO:0000313" key="3">
    <source>
        <dbReference type="EMBL" id="ERJ11928.1"/>
    </source>
</evidence>
<proteinExistence type="predicted"/>
<dbReference type="Proteomes" id="UP000005707">
    <property type="component" value="Unassembled WGS sequence"/>
</dbReference>
<dbReference type="SMART" id="SM00155">
    <property type="entry name" value="PLDc"/>
    <property type="match status" value="2"/>
</dbReference>
<evidence type="ECO:0000259" key="2">
    <source>
        <dbReference type="PROSITE" id="PS50035"/>
    </source>
</evidence>
<dbReference type="STRING" id="1033810.HLPCO_001842"/>
<feature type="domain" description="PLD phosphodiesterase" evidence="2">
    <location>
        <begin position="158"/>
        <end position="186"/>
    </location>
</feature>
<dbReference type="GO" id="GO:0030572">
    <property type="term" value="F:phosphatidyltransferase activity"/>
    <property type="evidence" value="ECO:0007669"/>
    <property type="project" value="UniProtKB-ARBA"/>
</dbReference>
<accession>U2E9X3</accession>
<dbReference type="PROSITE" id="PS50035">
    <property type="entry name" value="PLD"/>
    <property type="match status" value="2"/>
</dbReference>
<reference evidence="3 4" key="1">
    <citation type="journal article" date="2011" name="J. Bacteriol.">
        <title>Genome sequence of Haloplasma contractile, an unusual contractile bacterium from a deep-sea anoxic brine lake.</title>
        <authorList>
            <person name="Antunes A."/>
            <person name="Alam I."/>
            <person name="El Dorry H."/>
            <person name="Siam R."/>
            <person name="Robertson A."/>
            <person name="Bajic V.B."/>
            <person name="Stingl U."/>
        </authorList>
    </citation>
    <scope>NUCLEOTIDE SEQUENCE [LARGE SCALE GENOMIC DNA]</scope>
    <source>
        <strain evidence="3 4">SSD-17B</strain>
    </source>
</reference>
<feature type="transmembrane region" description="Helical" evidence="1">
    <location>
        <begin position="12"/>
        <end position="31"/>
    </location>
</feature>
<keyword evidence="1" id="KW-0812">Transmembrane</keyword>
<dbReference type="Gene3D" id="3.30.870.10">
    <property type="entry name" value="Endonuclease Chain A"/>
    <property type="match status" value="2"/>
</dbReference>
<comment type="caution">
    <text evidence="3">The sequence shown here is derived from an EMBL/GenBank/DDBJ whole genome shotgun (WGS) entry which is preliminary data.</text>
</comment>
<dbReference type="AlphaFoldDB" id="U2E9X3"/>
<dbReference type="InParanoid" id="U2E9X3"/>
<dbReference type="RefSeq" id="WP_008827142.1">
    <property type="nucleotide sequence ID" value="NZ_AFNU02000006.1"/>
</dbReference>
<dbReference type="EMBL" id="AFNU02000006">
    <property type="protein sequence ID" value="ERJ11928.1"/>
    <property type="molecule type" value="Genomic_DNA"/>
</dbReference>
<keyword evidence="1" id="KW-1133">Transmembrane helix</keyword>
<evidence type="ECO:0000256" key="1">
    <source>
        <dbReference type="SAM" id="Phobius"/>
    </source>
</evidence>
<dbReference type="CDD" id="cd09113">
    <property type="entry name" value="PLDc_ymdC_like_2"/>
    <property type="match status" value="1"/>
</dbReference>
<name>U2E9X3_9MOLU</name>
<dbReference type="eggNOG" id="COG1502">
    <property type="taxonomic scope" value="Bacteria"/>
</dbReference>
<evidence type="ECO:0000313" key="4">
    <source>
        <dbReference type="Proteomes" id="UP000005707"/>
    </source>
</evidence>
<sequence>MNELIMWIIKCLIYSLGLYMVYILIFGVILFKFHKPQRTNYEKKYTVERFYGKKISQDQVHLVEDRYYANQVMNNLVNNAEKSIDIAYFMLNDGLAAKAITFNLIKAADRGVQVRILLDGLANRVFNSIKEYLYIYATHPNITVKFYEPFNLLRPSTWNNRMHDKIIIIDEYNLGLIGGQNIDDKYLTRDGEKNMKFSDRDVVIVNTNSSNKQGTVINDMKHYFDVIFNHKYSKEPIKKLTNKVIQKGNKKKRQIVSFAKKLRVTNPELFNLTIDWNLQSIETNGIKFIYNPITRLKKEPWCFIDIARLIENAKKSVLIENPFVIPIKQMLANLYKNNEKHEMTILTNSLATNSHVYAHSGYKKFRQYMIDKGTKLYEYQGKDIIHAKSFVIDQRLSIVGAYNLDARSTYLSTESMIVIDSEEFAQKLEDKIMKKINNSLQVTKGGYSKHQTVNKKKVPIYKKVLSIILYPISYVLDYML</sequence>
<dbReference type="OrthoDB" id="9814092at2"/>
<dbReference type="GO" id="GO:0004630">
    <property type="term" value="F:phospholipase D activity"/>
    <property type="evidence" value="ECO:0007669"/>
    <property type="project" value="UniProtKB-EC"/>
</dbReference>
<dbReference type="GO" id="GO:0032049">
    <property type="term" value="P:cardiolipin biosynthetic process"/>
    <property type="evidence" value="ECO:0007669"/>
    <property type="project" value="UniProtKB-ARBA"/>
</dbReference>
<keyword evidence="4" id="KW-1185">Reference proteome</keyword>